<keyword evidence="1" id="KW-1133">Transmembrane helix</keyword>
<organism evidence="2 3">
    <name type="scientific">Sphingomonas oligophenolica</name>
    <dbReference type="NCBI Taxonomy" id="301154"/>
    <lineage>
        <taxon>Bacteria</taxon>
        <taxon>Pseudomonadati</taxon>
        <taxon>Pseudomonadota</taxon>
        <taxon>Alphaproteobacteria</taxon>
        <taxon>Sphingomonadales</taxon>
        <taxon>Sphingomonadaceae</taxon>
        <taxon>Sphingomonas</taxon>
    </lineage>
</organism>
<gene>
    <name evidence="2" type="ORF">ABC974_22770</name>
</gene>
<feature type="transmembrane region" description="Helical" evidence="1">
    <location>
        <begin position="128"/>
        <end position="152"/>
    </location>
</feature>
<evidence type="ECO:0008006" key="4">
    <source>
        <dbReference type="Google" id="ProtNLM"/>
    </source>
</evidence>
<feature type="transmembrane region" description="Helical" evidence="1">
    <location>
        <begin position="396"/>
        <end position="414"/>
    </location>
</feature>
<accession>A0ABU9Y9I3</accession>
<keyword evidence="1" id="KW-0812">Transmembrane</keyword>
<name>A0ABU9Y9I3_9SPHN</name>
<feature type="transmembrane region" description="Helical" evidence="1">
    <location>
        <begin position="212"/>
        <end position="234"/>
    </location>
</feature>
<feature type="transmembrane region" description="Helical" evidence="1">
    <location>
        <begin position="315"/>
        <end position="340"/>
    </location>
</feature>
<dbReference type="EMBL" id="JBDIME010000029">
    <property type="protein sequence ID" value="MEN2792471.1"/>
    <property type="molecule type" value="Genomic_DNA"/>
</dbReference>
<dbReference type="RefSeq" id="WP_343889767.1">
    <property type="nucleotide sequence ID" value="NZ_BAAAEH010000023.1"/>
</dbReference>
<feature type="transmembrane region" description="Helical" evidence="1">
    <location>
        <begin position="254"/>
        <end position="271"/>
    </location>
</feature>
<feature type="transmembrane region" description="Helical" evidence="1">
    <location>
        <begin position="347"/>
        <end position="366"/>
    </location>
</feature>
<evidence type="ECO:0000256" key="1">
    <source>
        <dbReference type="SAM" id="Phobius"/>
    </source>
</evidence>
<reference evidence="2 3" key="1">
    <citation type="submission" date="2024-05" db="EMBL/GenBank/DDBJ databases">
        <authorList>
            <person name="Liu Q."/>
            <person name="Xin Y.-H."/>
        </authorList>
    </citation>
    <scope>NUCLEOTIDE SEQUENCE [LARGE SCALE GENOMIC DNA]</scope>
    <source>
        <strain evidence="2 3">CGMCC 1.10181</strain>
    </source>
</reference>
<dbReference type="Proteomes" id="UP001419910">
    <property type="component" value="Unassembled WGS sequence"/>
</dbReference>
<feature type="transmembrane region" description="Helical" evidence="1">
    <location>
        <begin position="278"/>
        <end position="295"/>
    </location>
</feature>
<evidence type="ECO:0000313" key="3">
    <source>
        <dbReference type="Proteomes" id="UP001419910"/>
    </source>
</evidence>
<feature type="transmembrane region" description="Helical" evidence="1">
    <location>
        <begin position="20"/>
        <end position="44"/>
    </location>
</feature>
<evidence type="ECO:0000313" key="2">
    <source>
        <dbReference type="EMBL" id="MEN2792471.1"/>
    </source>
</evidence>
<sequence>MSEGARARSRGLSGFLRTPILPVAALALVVLIALVSGSTRQYIYDEPFYLEGARVLVRGASFRDFLLAPLNTPAGPLYAVMHWLLAPLTGLRPPAIRVPNLILFVAACVAIAYAMGRWRLSNPWARTAMLLGLPIMWVSAGMALTEMPALAFASFSLAAAAWAMTGAPEARLRPWVGFILAGLCLGVAVLGRQPYLPAAGGFLLIALFEPRFRWPAALAAILACAVPLPVFLVWGGLVTPHEARVGGIDLGHGALAFAYMSALILILAPAYFMTKWKWSLAAGLVVGLAILPFGGMPNPVAPGIVAHLPPALAALFQLGISVVLVGGGASLIVASCINILDRRDDRIFVLMVVLTLGLTSTAAAVVHLFSSRYLMTAFPFALLAVQPYFTPSRWAAVRLAGGALVGFLSFVHYLQVAPLSG</sequence>
<feature type="transmembrane region" description="Helical" evidence="1">
    <location>
        <begin position="172"/>
        <end position="191"/>
    </location>
</feature>
<protein>
    <recommendedName>
        <fullName evidence="4">Glycosyltransferase RgtA/B/C/D-like domain-containing protein</fullName>
    </recommendedName>
</protein>
<feature type="transmembrane region" description="Helical" evidence="1">
    <location>
        <begin position="98"/>
        <end position="116"/>
    </location>
</feature>
<keyword evidence="3" id="KW-1185">Reference proteome</keyword>
<proteinExistence type="predicted"/>
<comment type="caution">
    <text evidence="2">The sequence shown here is derived from an EMBL/GenBank/DDBJ whole genome shotgun (WGS) entry which is preliminary data.</text>
</comment>
<keyword evidence="1" id="KW-0472">Membrane</keyword>